<organism evidence="16 17">
    <name type="scientific">Saccharomyces pastorianus</name>
    <name type="common">Lager yeast</name>
    <name type="synonym">Saccharomyces cerevisiae x Saccharomyces eubayanus</name>
    <dbReference type="NCBI Taxonomy" id="27292"/>
    <lineage>
        <taxon>Eukaryota</taxon>
        <taxon>Fungi</taxon>
        <taxon>Dikarya</taxon>
        <taxon>Ascomycota</taxon>
        <taxon>Saccharomycotina</taxon>
        <taxon>Saccharomycetes</taxon>
        <taxon>Saccharomycetales</taxon>
        <taxon>Saccharomycetaceae</taxon>
        <taxon>Saccharomyces</taxon>
    </lineage>
</organism>
<feature type="coiled-coil region" evidence="13">
    <location>
        <begin position="176"/>
        <end position="214"/>
    </location>
</feature>
<keyword evidence="11" id="KW-0539">Nucleus</keyword>
<keyword evidence="4" id="KW-0677">Repeat</keyword>
<evidence type="ECO:0000256" key="1">
    <source>
        <dbReference type="ARBA" id="ARBA00004123"/>
    </source>
</evidence>
<keyword evidence="6" id="KW-0862">Zinc</keyword>
<feature type="domain" description="C2H2-type" evidence="15">
    <location>
        <begin position="550"/>
        <end position="579"/>
    </location>
</feature>
<dbReference type="SMART" id="SM00355">
    <property type="entry name" value="ZnF_C2H2"/>
    <property type="match status" value="2"/>
</dbReference>
<keyword evidence="9" id="KW-0010">Activator</keyword>
<evidence type="ECO:0000256" key="14">
    <source>
        <dbReference type="SAM" id="MobiDB-lite"/>
    </source>
</evidence>
<dbReference type="Proteomes" id="UP000501346">
    <property type="component" value="Chromosome ScIV"/>
</dbReference>
<dbReference type="FunFam" id="3.30.160.60:FF:001752">
    <property type="entry name" value="Transcriptional factor SWI5"/>
    <property type="match status" value="1"/>
</dbReference>
<accession>A0A6C1DPX8</accession>
<evidence type="ECO:0000313" key="17">
    <source>
        <dbReference type="Proteomes" id="UP000501346"/>
    </source>
</evidence>
<dbReference type="PROSITE" id="PS50157">
    <property type="entry name" value="ZINC_FINGER_C2H2_2"/>
    <property type="match status" value="2"/>
</dbReference>
<protein>
    <submittedName>
        <fullName evidence="16">Swi5-like zinc finger protein</fullName>
    </submittedName>
</protein>
<gene>
    <name evidence="16" type="primary">SWI5_1</name>
    <name evidence="16" type="ORF">GRS66_000888</name>
</gene>
<dbReference type="InterPro" id="IPR050329">
    <property type="entry name" value="GLI_C2H2-zinc-finger"/>
</dbReference>
<dbReference type="AlphaFoldDB" id="A0A6C1DPX8"/>
<dbReference type="Gene3D" id="3.30.160.60">
    <property type="entry name" value="Classic Zinc Finger"/>
    <property type="match status" value="2"/>
</dbReference>
<evidence type="ECO:0000256" key="5">
    <source>
        <dbReference type="ARBA" id="ARBA00022771"/>
    </source>
</evidence>
<keyword evidence="5 12" id="KW-0863">Zinc-finger</keyword>
<keyword evidence="13" id="KW-0175">Coiled coil</keyword>
<feature type="region of interest" description="Disordered" evidence="14">
    <location>
        <begin position="245"/>
        <end position="267"/>
    </location>
</feature>
<dbReference type="GO" id="GO:0005737">
    <property type="term" value="C:cytoplasm"/>
    <property type="evidence" value="ECO:0007669"/>
    <property type="project" value="UniProtKB-ARBA"/>
</dbReference>
<dbReference type="GO" id="GO:0000981">
    <property type="term" value="F:DNA-binding transcription factor activity, RNA polymerase II-specific"/>
    <property type="evidence" value="ECO:0007669"/>
    <property type="project" value="TreeGrafter"/>
</dbReference>
<feature type="domain" description="C2H2-type" evidence="15">
    <location>
        <begin position="580"/>
        <end position="609"/>
    </location>
</feature>
<evidence type="ECO:0000256" key="7">
    <source>
        <dbReference type="ARBA" id="ARBA00023015"/>
    </source>
</evidence>
<evidence type="ECO:0000256" key="13">
    <source>
        <dbReference type="SAM" id="Coils"/>
    </source>
</evidence>
<keyword evidence="7" id="KW-0805">Transcription regulation</keyword>
<feature type="compositionally biased region" description="Acidic residues" evidence="14">
    <location>
        <begin position="471"/>
        <end position="480"/>
    </location>
</feature>
<evidence type="ECO:0000256" key="3">
    <source>
        <dbReference type="ARBA" id="ARBA00022723"/>
    </source>
</evidence>
<dbReference type="PANTHER" id="PTHR19818:SF144">
    <property type="entry name" value="METALLOTHIONEIN EXPRESSION ACTIVATOR-RELATED"/>
    <property type="match status" value="1"/>
</dbReference>
<feature type="region of interest" description="Disordered" evidence="14">
    <location>
        <begin position="644"/>
        <end position="677"/>
    </location>
</feature>
<keyword evidence="10" id="KW-0804">Transcription</keyword>
<evidence type="ECO:0000256" key="4">
    <source>
        <dbReference type="ARBA" id="ARBA00022737"/>
    </source>
</evidence>
<dbReference type="GO" id="GO:0000082">
    <property type="term" value="P:G1/S transition of mitotic cell cycle"/>
    <property type="evidence" value="ECO:0007669"/>
    <property type="project" value="UniProtKB-ARBA"/>
</dbReference>
<dbReference type="GO" id="GO:0000978">
    <property type="term" value="F:RNA polymerase II cis-regulatory region sequence-specific DNA binding"/>
    <property type="evidence" value="ECO:0007669"/>
    <property type="project" value="TreeGrafter"/>
</dbReference>
<keyword evidence="3" id="KW-0479">Metal-binding</keyword>
<keyword evidence="2" id="KW-0597">Phosphoprotein</keyword>
<evidence type="ECO:0000256" key="10">
    <source>
        <dbReference type="ARBA" id="ARBA00023163"/>
    </source>
</evidence>
<feature type="compositionally biased region" description="Polar residues" evidence="14">
    <location>
        <begin position="245"/>
        <end position="264"/>
    </location>
</feature>
<comment type="subcellular location">
    <subcellularLocation>
        <location evidence="1">Nucleus</location>
    </subcellularLocation>
</comment>
<evidence type="ECO:0000256" key="11">
    <source>
        <dbReference type="ARBA" id="ARBA00023242"/>
    </source>
</evidence>
<name>A0A6C1DPX8_SACPS</name>
<dbReference type="InterPro" id="IPR036236">
    <property type="entry name" value="Znf_C2H2_sf"/>
</dbReference>
<dbReference type="InterPro" id="IPR013087">
    <property type="entry name" value="Znf_C2H2_type"/>
</dbReference>
<sequence length="709" mass="79775">MDTSNSWFDASKVQSLNFDLQTNSYYSNARGSDPSSYAIEGEYKTLATDDLGNILNLNYGETNEVIMNEINDLNLPLGPLSDEKSVQVSTFSELIGNDWQSMNFDLENNSREVTLNATSLLNENRLNQDSGMTVYQKTMSDKPHDEKKISMADNLLSTINKSEINKGFDRNLGELLLQQQQELREQLRAQQEANKKLELELKQTQYKQQQLQATLENSDGPQFLSPKRKISPASENVEDVYANSLSPMISPPMSNTSFTGSPSRRNNRQKYCLQRKNSSGTVGPLCFQELNEGFNDSLISPKKIRSNPNENLSSKTKFITPFTPKSRVSSATSNSANITPNNLRLDFKINVEDQESEYSEKPLGLGIELLGKPGPSPTKSVSLKSASVDIMPTIPGSVNNTPSVNKVSLSSSYIDQYTPRGKQLHFSSISENALGINAATPHLKPPSQQARHREGVFNDLDPNVLTKNTDNEGDDNEENEPESRFVISETPSPVLKSQSKYEGRSPQFGTHIKEINTYTTNSPSKITRKLTTLPRGSIDKYVKEMPDKTFECLFPGCTKTFKRRYNIRSHIQTHLEDRPYSCDHPGCDKAFVRNHDLIRHKKSHQEKAYACPCGKKFNREDALVVHRSRMICSGGKKYENVVIKRSPRKRGRPRKDGTSSVSSSPIKENINKDHNGQLMFKLEDQLRRERSYDGNGTGIMVSPMKTNQR</sequence>
<keyword evidence="17" id="KW-1185">Reference proteome</keyword>
<evidence type="ECO:0000256" key="8">
    <source>
        <dbReference type="ARBA" id="ARBA00023125"/>
    </source>
</evidence>
<dbReference type="FunFam" id="3.30.160.60:FF:002021">
    <property type="entry name" value="Transcription factor"/>
    <property type="match status" value="1"/>
</dbReference>
<dbReference type="GO" id="GO:0045944">
    <property type="term" value="P:positive regulation of transcription by RNA polymerase II"/>
    <property type="evidence" value="ECO:0007669"/>
    <property type="project" value="UniProtKB-ARBA"/>
</dbReference>
<evidence type="ECO:0000256" key="2">
    <source>
        <dbReference type="ARBA" id="ARBA00022553"/>
    </source>
</evidence>
<evidence type="ECO:0000256" key="6">
    <source>
        <dbReference type="ARBA" id="ARBA00022833"/>
    </source>
</evidence>
<reference evidence="16 17" key="1">
    <citation type="journal article" date="2019" name="BMC Genomics">
        <title>Chromosome level assembly and comparative genome analysis confirm lager-brewing yeasts originated from a single hybridization.</title>
        <authorList>
            <person name="Salazar A.N."/>
            <person name="Gorter de Vries A.R."/>
            <person name="van den Broek M."/>
            <person name="Brouwers N."/>
            <person name="de la Torre Cortes P."/>
            <person name="Kuijpers N.G.A."/>
            <person name="Daran J.G."/>
            <person name="Abeel T."/>
        </authorList>
    </citation>
    <scope>NUCLEOTIDE SEQUENCE [LARGE SCALE GENOMIC DNA]</scope>
    <source>
        <strain evidence="16 17">CBS 1483</strain>
    </source>
</reference>
<proteinExistence type="predicted"/>
<feature type="region of interest" description="Disordered" evidence="14">
    <location>
        <begin position="443"/>
        <end position="483"/>
    </location>
</feature>
<dbReference type="GO" id="GO:0005634">
    <property type="term" value="C:nucleus"/>
    <property type="evidence" value="ECO:0007669"/>
    <property type="project" value="UniProtKB-SubCell"/>
</dbReference>
<dbReference type="EMBL" id="CP048985">
    <property type="protein sequence ID" value="QID78670.1"/>
    <property type="molecule type" value="Genomic_DNA"/>
</dbReference>
<dbReference type="PANTHER" id="PTHR19818">
    <property type="entry name" value="ZINC FINGER PROTEIN ZIC AND GLI"/>
    <property type="match status" value="1"/>
</dbReference>
<dbReference type="OrthoDB" id="3437960at2759"/>
<keyword evidence="8" id="KW-0238">DNA-binding</keyword>
<dbReference type="GO" id="GO:0008270">
    <property type="term" value="F:zinc ion binding"/>
    <property type="evidence" value="ECO:0007669"/>
    <property type="project" value="UniProtKB-KW"/>
</dbReference>
<evidence type="ECO:0000313" key="16">
    <source>
        <dbReference type="EMBL" id="QID78670.1"/>
    </source>
</evidence>
<evidence type="ECO:0000256" key="9">
    <source>
        <dbReference type="ARBA" id="ARBA00023159"/>
    </source>
</evidence>
<evidence type="ECO:0000259" key="15">
    <source>
        <dbReference type="PROSITE" id="PS50157"/>
    </source>
</evidence>
<evidence type="ECO:0000256" key="12">
    <source>
        <dbReference type="PROSITE-ProRule" id="PRU00042"/>
    </source>
</evidence>
<dbReference type="Pfam" id="PF00096">
    <property type="entry name" value="zf-C2H2"/>
    <property type="match status" value="2"/>
</dbReference>
<dbReference type="SUPFAM" id="SSF57667">
    <property type="entry name" value="beta-beta-alpha zinc fingers"/>
    <property type="match status" value="1"/>
</dbReference>
<dbReference type="PROSITE" id="PS00028">
    <property type="entry name" value="ZINC_FINGER_C2H2_1"/>
    <property type="match status" value="2"/>
</dbReference>